<feature type="region of interest" description="Disordered" evidence="2">
    <location>
        <begin position="87"/>
        <end position="113"/>
    </location>
</feature>
<keyword evidence="1 3" id="KW-0732">Signal</keyword>
<protein>
    <recommendedName>
        <fullName evidence="6">Lipoprotein SmpA/OmlA domain-containing protein</fullName>
    </recommendedName>
</protein>
<proteinExistence type="predicted"/>
<dbReference type="Gene3D" id="3.30.1450.10">
    <property type="match status" value="1"/>
</dbReference>
<accession>A0ABW3UEX4</accession>
<name>A0ABW3UEX4_9BACL</name>
<evidence type="ECO:0000256" key="1">
    <source>
        <dbReference type="ARBA" id="ARBA00022729"/>
    </source>
</evidence>
<evidence type="ECO:0000313" key="4">
    <source>
        <dbReference type="EMBL" id="MFD1219110.1"/>
    </source>
</evidence>
<dbReference type="InterPro" id="IPR024221">
    <property type="entry name" value="BLIP_dom_sf"/>
</dbReference>
<dbReference type="SUPFAM" id="SSF55648">
    <property type="entry name" value="beta-lactamase-inhibitor protein, BLIP"/>
    <property type="match status" value="1"/>
</dbReference>
<keyword evidence="5" id="KW-1185">Reference proteome</keyword>
<evidence type="ECO:0000256" key="2">
    <source>
        <dbReference type="SAM" id="MobiDB-lite"/>
    </source>
</evidence>
<organism evidence="4 5">
    <name type="scientific">Paenibacillus vulneris</name>
    <dbReference type="NCBI Taxonomy" id="1133364"/>
    <lineage>
        <taxon>Bacteria</taxon>
        <taxon>Bacillati</taxon>
        <taxon>Bacillota</taxon>
        <taxon>Bacilli</taxon>
        <taxon>Bacillales</taxon>
        <taxon>Paenibacillaceae</taxon>
        <taxon>Paenibacillus</taxon>
    </lineage>
</organism>
<dbReference type="RefSeq" id="WP_345591503.1">
    <property type="nucleotide sequence ID" value="NZ_BAABJG010000027.1"/>
</dbReference>
<feature type="signal peptide" evidence="3">
    <location>
        <begin position="1"/>
        <end position="22"/>
    </location>
</feature>
<feature type="chain" id="PRO_5047030190" description="Lipoprotein SmpA/OmlA domain-containing protein" evidence="3">
    <location>
        <begin position="23"/>
        <end position="113"/>
    </location>
</feature>
<evidence type="ECO:0000256" key="3">
    <source>
        <dbReference type="SAM" id="SignalP"/>
    </source>
</evidence>
<dbReference type="EMBL" id="JBHTLU010000007">
    <property type="protein sequence ID" value="MFD1219110.1"/>
    <property type="molecule type" value="Genomic_DNA"/>
</dbReference>
<evidence type="ECO:0008006" key="6">
    <source>
        <dbReference type="Google" id="ProtNLM"/>
    </source>
</evidence>
<reference evidence="5" key="1">
    <citation type="journal article" date="2019" name="Int. J. Syst. Evol. Microbiol.">
        <title>The Global Catalogue of Microorganisms (GCM) 10K type strain sequencing project: providing services to taxonomists for standard genome sequencing and annotation.</title>
        <authorList>
            <consortium name="The Broad Institute Genomics Platform"/>
            <consortium name="The Broad Institute Genome Sequencing Center for Infectious Disease"/>
            <person name="Wu L."/>
            <person name="Ma J."/>
        </authorList>
    </citation>
    <scope>NUCLEOTIDE SEQUENCE [LARGE SCALE GENOMIC DNA]</scope>
    <source>
        <strain evidence="5">CCUG 53270</strain>
    </source>
</reference>
<sequence>MVKSICVLMLAAVIAGSSIGCSHSGGNAVQPTPTPAPLATMTKEKYDKINLGMTSDEVKGIVGGEGKLISESGDKSSPDYTTTYQYQAEGNPNGSAKITFRSNKAISKSESNL</sequence>
<gene>
    <name evidence="4" type="ORF">ACFQ4B_03160</name>
</gene>
<dbReference type="Proteomes" id="UP001597180">
    <property type="component" value="Unassembled WGS sequence"/>
</dbReference>
<comment type="caution">
    <text evidence="4">The sequence shown here is derived from an EMBL/GenBank/DDBJ whole genome shotgun (WGS) entry which is preliminary data.</text>
</comment>
<dbReference type="InterPro" id="IPR037873">
    <property type="entry name" value="BamE-like"/>
</dbReference>
<evidence type="ECO:0000313" key="5">
    <source>
        <dbReference type="Proteomes" id="UP001597180"/>
    </source>
</evidence>
<dbReference type="PROSITE" id="PS51257">
    <property type="entry name" value="PROKAR_LIPOPROTEIN"/>
    <property type="match status" value="1"/>
</dbReference>